<comment type="caution">
    <text evidence="3">The sequence shown here is derived from an EMBL/GenBank/DDBJ whole genome shotgun (WGS) entry which is preliminary data.</text>
</comment>
<sequence length="41" mass="4382">MHIKPPPTTALVANDLTTPKEHSVPSARSPRPRLLPSIAPS</sequence>
<dbReference type="EMBL" id="JANAVB010004603">
    <property type="protein sequence ID" value="KAJ6848163.1"/>
    <property type="molecule type" value="Genomic_DNA"/>
</dbReference>
<name>A0AAX6I5H7_IRIPA</name>
<feature type="region of interest" description="Disordered" evidence="1">
    <location>
        <begin position="1"/>
        <end position="41"/>
    </location>
</feature>
<organism evidence="3 4">
    <name type="scientific">Iris pallida</name>
    <name type="common">Sweet iris</name>
    <dbReference type="NCBI Taxonomy" id="29817"/>
    <lineage>
        <taxon>Eukaryota</taxon>
        <taxon>Viridiplantae</taxon>
        <taxon>Streptophyta</taxon>
        <taxon>Embryophyta</taxon>
        <taxon>Tracheophyta</taxon>
        <taxon>Spermatophyta</taxon>
        <taxon>Magnoliopsida</taxon>
        <taxon>Liliopsida</taxon>
        <taxon>Asparagales</taxon>
        <taxon>Iridaceae</taxon>
        <taxon>Iridoideae</taxon>
        <taxon>Irideae</taxon>
        <taxon>Iris</taxon>
    </lineage>
</organism>
<reference evidence="3" key="1">
    <citation type="journal article" date="2023" name="GigaByte">
        <title>Genome assembly of the bearded iris, Iris pallida Lam.</title>
        <authorList>
            <person name="Bruccoleri R.E."/>
            <person name="Oakeley E.J."/>
            <person name="Faust A.M.E."/>
            <person name="Altorfer M."/>
            <person name="Dessus-Babus S."/>
            <person name="Burckhardt D."/>
            <person name="Oertli M."/>
            <person name="Naumann U."/>
            <person name="Petersen F."/>
            <person name="Wong J."/>
        </authorList>
    </citation>
    <scope>NUCLEOTIDE SEQUENCE</scope>
    <source>
        <strain evidence="3">GSM-AAB239-AS_SAM_17_03QT</strain>
    </source>
</reference>
<keyword evidence="4" id="KW-1185">Reference proteome</keyword>
<gene>
    <name evidence="3" type="ORF">M6B38_116770</name>
    <name evidence="2" type="ORF">M6B38_289880</name>
</gene>
<evidence type="ECO:0000313" key="3">
    <source>
        <dbReference type="EMBL" id="KAJ6848163.1"/>
    </source>
</evidence>
<evidence type="ECO:0000313" key="4">
    <source>
        <dbReference type="Proteomes" id="UP001140949"/>
    </source>
</evidence>
<evidence type="ECO:0000256" key="1">
    <source>
        <dbReference type="SAM" id="MobiDB-lite"/>
    </source>
</evidence>
<proteinExistence type="predicted"/>
<feature type="compositionally biased region" description="Low complexity" evidence="1">
    <location>
        <begin position="24"/>
        <end position="41"/>
    </location>
</feature>
<dbReference type="EMBL" id="JANAVB010006389">
    <property type="protein sequence ID" value="KAJ6845343.1"/>
    <property type="molecule type" value="Genomic_DNA"/>
</dbReference>
<reference evidence="3" key="2">
    <citation type="submission" date="2023-04" db="EMBL/GenBank/DDBJ databases">
        <authorList>
            <person name="Bruccoleri R.E."/>
            <person name="Oakeley E.J."/>
            <person name="Faust A.-M."/>
            <person name="Dessus-Babus S."/>
            <person name="Altorfer M."/>
            <person name="Burckhardt D."/>
            <person name="Oertli M."/>
            <person name="Naumann U."/>
            <person name="Petersen F."/>
            <person name="Wong J."/>
        </authorList>
    </citation>
    <scope>NUCLEOTIDE SEQUENCE</scope>
    <source>
        <strain evidence="3">GSM-AAB239-AS_SAM_17_03QT</strain>
        <tissue evidence="3">Leaf</tissue>
    </source>
</reference>
<protein>
    <submittedName>
        <fullName evidence="3">Uncharacterized protein</fullName>
    </submittedName>
</protein>
<dbReference type="AlphaFoldDB" id="A0AAX6I5H7"/>
<evidence type="ECO:0000313" key="2">
    <source>
        <dbReference type="EMBL" id="KAJ6845343.1"/>
    </source>
</evidence>
<dbReference type="Proteomes" id="UP001140949">
    <property type="component" value="Unassembled WGS sequence"/>
</dbReference>
<accession>A0AAX6I5H7</accession>